<evidence type="ECO:0000256" key="2">
    <source>
        <dbReference type="PIRNR" id="PIRNR029950"/>
    </source>
</evidence>
<gene>
    <name evidence="3" type="primary">cas5d</name>
    <name evidence="3" type="ORF">Mlute_00342</name>
</gene>
<dbReference type="AlphaFoldDB" id="A0A399EXL7"/>
<dbReference type="InterPro" id="IPR010155">
    <property type="entry name" value="CRISPR-assoc_prot_Cas5d"/>
</dbReference>
<protein>
    <recommendedName>
        <fullName evidence="2">pre-crRNA processing endonuclease</fullName>
        <ecNumber evidence="2">3.1.-.-</ecNumber>
    </recommendedName>
</protein>
<dbReference type="EC" id="3.1.-.-" evidence="2"/>
<dbReference type="Pfam" id="PF09704">
    <property type="entry name" value="Cas_Cas5d"/>
    <property type="match status" value="1"/>
</dbReference>
<name>A0A399EXL7_9DEIN</name>
<dbReference type="GO" id="GO:0003723">
    <property type="term" value="F:RNA binding"/>
    <property type="evidence" value="ECO:0007669"/>
    <property type="project" value="UniProtKB-UniRule"/>
</dbReference>
<keyword evidence="2 3" id="KW-0378">Hydrolase</keyword>
<dbReference type="GO" id="GO:0043571">
    <property type="term" value="P:maintenance of CRISPR repeat elements"/>
    <property type="evidence" value="ECO:0007669"/>
    <property type="project" value="UniProtKB-UniRule"/>
</dbReference>
<dbReference type="OrthoDB" id="5621871at2"/>
<reference evidence="3 4" key="1">
    <citation type="submission" date="2018-08" db="EMBL/GenBank/DDBJ databases">
        <title>Meiothermus luteus KCTC 52599 genome sequencing project.</title>
        <authorList>
            <person name="Da Costa M.S."/>
            <person name="Albuquerque L."/>
            <person name="Raposo P."/>
            <person name="Froufe H.J.C."/>
            <person name="Barroso C.S."/>
            <person name="Egas C."/>
        </authorList>
    </citation>
    <scope>NUCLEOTIDE SEQUENCE [LARGE SCALE GENOMIC DNA]</scope>
    <source>
        <strain evidence="3 4">KCTC 52599</strain>
    </source>
</reference>
<keyword evidence="2" id="KW-0540">Nuclease</keyword>
<dbReference type="NCBIfam" id="TIGR02593">
    <property type="entry name" value="CRISPR_cas5"/>
    <property type="match status" value="1"/>
</dbReference>
<sequence length="248" mass="29022">MRRFRLEVWGELACFTRPEFKVERFSYPIITPSAARGIFDAIYLDFDPQSKKPLMYWQIERIEVLRPVRYIALMRNEVKEKVSVRSVQSWMRDPSTFEPLFADATKDDTGQDTKGRTQRQTMALKDVRYRLTAHAVLYREDYALRQKIEHSFERRARSGQCIYQPYLGCREFSGYFRLVEPGEEAKPVPYSEKIGWMLYDVFDLSRPGAPLRPDKGEKPSVSLFEAEVVEGVLEVPPYESERVRKGVG</sequence>
<dbReference type="Gene3D" id="3.30.70.2660">
    <property type="match status" value="1"/>
</dbReference>
<comment type="function">
    <text evidence="2">CRISPR (clustered regularly interspaced short palindromic repeat) is an adaptive immune system that provides protection against mobile genetic elements (viruses, transposable elements and conjugative plasmids). CRISPR clusters contain spacers, sequences complementary to antecedent mobile elements, and target invading nucleic acids. CRISPR clusters are transcribed and processed into CRISPR RNA (crRNA).</text>
</comment>
<dbReference type="EMBL" id="QWKZ01000006">
    <property type="protein sequence ID" value="RIH89347.1"/>
    <property type="molecule type" value="Genomic_DNA"/>
</dbReference>
<dbReference type="InterPro" id="IPR013422">
    <property type="entry name" value="CRISPR-assoc_prot_Cas5_N"/>
</dbReference>
<comment type="similarity">
    <text evidence="2">Belongs to the CRISPR-associated protein Cas5 family. Subtype I-C/Dvulg subfamily.</text>
</comment>
<dbReference type="Proteomes" id="UP000265800">
    <property type="component" value="Unassembled WGS sequence"/>
</dbReference>
<evidence type="ECO:0000256" key="1">
    <source>
        <dbReference type="ARBA" id="ARBA00023118"/>
    </source>
</evidence>
<dbReference type="GO" id="GO:0051607">
    <property type="term" value="P:defense response to virus"/>
    <property type="evidence" value="ECO:0007669"/>
    <property type="project" value="UniProtKB-UniRule"/>
</dbReference>
<dbReference type="NCBIfam" id="TIGR01876">
    <property type="entry name" value="cas_Cas5d"/>
    <property type="match status" value="1"/>
</dbReference>
<proteinExistence type="inferred from homology"/>
<evidence type="ECO:0000313" key="3">
    <source>
        <dbReference type="EMBL" id="RIH89347.1"/>
    </source>
</evidence>
<comment type="caution">
    <text evidence="3">The sequence shown here is derived from an EMBL/GenBank/DDBJ whole genome shotgun (WGS) entry which is preliminary data.</text>
</comment>
<dbReference type="GO" id="GO:0016787">
    <property type="term" value="F:hydrolase activity"/>
    <property type="evidence" value="ECO:0007669"/>
    <property type="project" value="UniProtKB-KW"/>
</dbReference>
<keyword evidence="4" id="KW-1185">Reference proteome</keyword>
<keyword evidence="2" id="KW-0255">Endonuclease</keyword>
<evidence type="ECO:0000313" key="4">
    <source>
        <dbReference type="Proteomes" id="UP000265800"/>
    </source>
</evidence>
<dbReference type="RefSeq" id="WP_119359044.1">
    <property type="nucleotide sequence ID" value="NZ_QWKZ01000006.1"/>
</dbReference>
<keyword evidence="2" id="KW-0694">RNA-binding</keyword>
<keyword evidence="1 2" id="KW-0051">Antiviral defense</keyword>
<dbReference type="PIRSF" id="PIRSF029950">
    <property type="entry name" value="Cas_CT1134"/>
    <property type="match status" value="1"/>
</dbReference>
<organism evidence="3 4">
    <name type="scientific">Meiothermus luteus</name>
    <dbReference type="NCBI Taxonomy" id="2026184"/>
    <lineage>
        <taxon>Bacteria</taxon>
        <taxon>Thermotogati</taxon>
        <taxon>Deinococcota</taxon>
        <taxon>Deinococci</taxon>
        <taxon>Thermales</taxon>
        <taxon>Thermaceae</taxon>
        <taxon>Meiothermus</taxon>
    </lineage>
</organism>
<dbReference type="InterPro" id="IPR021124">
    <property type="entry name" value="CRISPR-assoc_prot_Cas5"/>
</dbReference>
<dbReference type="GO" id="GO:0004519">
    <property type="term" value="F:endonuclease activity"/>
    <property type="evidence" value="ECO:0007669"/>
    <property type="project" value="UniProtKB-UniRule"/>
</dbReference>
<accession>A0A399EXL7</accession>